<gene>
    <name evidence="6" type="ORF">tinsulaeT_19680</name>
</gene>
<keyword evidence="1" id="KW-0805">Transcription regulation</keyword>
<evidence type="ECO:0000256" key="2">
    <source>
        <dbReference type="ARBA" id="ARBA00023125"/>
    </source>
</evidence>
<dbReference type="InterPro" id="IPR050109">
    <property type="entry name" value="HTH-type_TetR-like_transc_reg"/>
</dbReference>
<dbReference type="PANTHER" id="PTHR30055:SF234">
    <property type="entry name" value="HTH-TYPE TRANSCRIPTIONAL REGULATOR BETI"/>
    <property type="match status" value="1"/>
</dbReference>
<feature type="domain" description="HTH tetR-type" evidence="5">
    <location>
        <begin position="12"/>
        <end position="72"/>
    </location>
</feature>
<dbReference type="Proteomes" id="UP001157186">
    <property type="component" value="Unassembled WGS sequence"/>
</dbReference>
<name>A0ABQ6GRS9_9GAMM</name>
<dbReference type="InterPro" id="IPR009057">
    <property type="entry name" value="Homeodomain-like_sf"/>
</dbReference>
<organism evidence="6 7">
    <name type="scientific">Thalassotalea insulae</name>
    <dbReference type="NCBI Taxonomy" id="2056778"/>
    <lineage>
        <taxon>Bacteria</taxon>
        <taxon>Pseudomonadati</taxon>
        <taxon>Pseudomonadota</taxon>
        <taxon>Gammaproteobacteria</taxon>
        <taxon>Alteromonadales</taxon>
        <taxon>Colwelliaceae</taxon>
        <taxon>Thalassotalea</taxon>
    </lineage>
</organism>
<dbReference type="RefSeq" id="WP_284244504.1">
    <property type="nucleotide sequence ID" value="NZ_BSST01000001.1"/>
</dbReference>
<protein>
    <submittedName>
        <fullName evidence="6">TetR family transcriptional regulator</fullName>
    </submittedName>
</protein>
<evidence type="ECO:0000313" key="6">
    <source>
        <dbReference type="EMBL" id="GLX78628.1"/>
    </source>
</evidence>
<dbReference type="Gene3D" id="1.10.357.10">
    <property type="entry name" value="Tetracycline Repressor, domain 2"/>
    <property type="match status" value="1"/>
</dbReference>
<evidence type="ECO:0000256" key="1">
    <source>
        <dbReference type="ARBA" id="ARBA00023015"/>
    </source>
</evidence>
<proteinExistence type="predicted"/>
<accession>A0ABQ6GRS9</accession>
<sequence length="213" mass="24810">MTNRGRPEKGSDDARRKLIDAAKQCFTNMPYHDVTTRMLAEQAGVNAALIRYYFINKKGLYKEMFISVTGEVMKAVNQALAAKDEFDIEQVFRIFYRIMQKNPTFPLLMFKELVLDQGQCREFLIDRLLRNNQPFIIKVIDQMQRQGILKPNVDLRFLALNFMSMLLFPWHLKGMLQAEMKLPYDQAMLDAMAAHNADILKYGCVKEQTNNEN</sequence>
<dbReference type="InterPro" id="IPR001647">
    <property type="entry name" value="HTH_TetR"/>
</dbReference>
<dbReference type="InterPro" id="IPR036271">
    <property type="entry name" value="Tet_transcr_reg_TetR-rel_C_sf"/>
</dbReference>
<dbReference type="EMBL" id="BSST01000001">
    <property type="protein sequence ID" value="GLX78628.1"/>
    <property type="molecule type" value="Genomic_DNA"/>
</dbReference>
<dbReference type="PANTHER" id="PTHR30055">
    <property type="entry name" value="HTH-TYPE TRANSCRIPTIONAL REGULATOR RUTR"/>
    <property type="match status" value="1"/>
</dbReference>
<dbReference type="SUPFAM" id="SSF46689">
    <property type="entry name" value="Homeodomain-like"/>
    <property type="match status" value="1"/>
</dbReference>
<evidence type="ECO:0000256" key="3">
    <source>
        <dbReference type="ARBA" id="ARBA00023163"/>
    </source>
</evidence>
<dbReference type="SUPFAM" id="SSF48498">
    <property type="entry name" value="Tetracyclin repressor-like, C-terminal domain"/>
    <property type="match status" value="1"/>
</dbReference>
<keyword evidence="7" id="KW-1185">Reference proteome</keyword>
<comment type="caution">
    <text evidence="6">The sequence shown here is derived from an EMBL/GenBank/DDBJ whole genome shotgun (WGS) entry which is preliminary data.</text>
</comment>
<keyword evidence="3" id="KW-0804">Transcription</keyword>
<evidence type="ECO:0000256" key="4">
    <source>
        <dbReference type="PROSITE-ProRule" id="PRU00335"/>
    </source>
</evidence>
<dbReference type="Pfam" id="PF00440">
    <property type="entry name" value="TetR_N"/>
    <property type="match status" value="1"/>
</dbReference>
<reference evidence="6 7" key="1">
    <citation type="submission" date="2023-03" db="EMBL/GenBank/DDBJ databases">
        <title>Draft genome sequence of Thalassotalea insulae KCTC 62186T.</title>
        <authorList>
            <person name="Sawabe T."/>
        </authorList>
    </citation>
    <scope>NUCLEOTIDE SEQUENCE [LARGE SCALE GENOMIC DNA]</scope>
    <source>
        <strain evidence="6 7">KCTC 62186</strain>
    </source>
</reference>
<evidence type="ECO:0000313" key="7">
    <source>
        <dbReference type="Proteomes" id="UP001157186"/>
    </source>
</evidence>
<keyword evidence="2 4" id="KW-0238">DNA-binding</keyword>
<feature type="DNA-binding region" description="H-T-H motif" evidence="4">
    <location>
        <begin position="35"/>
        <end position="54"/>
    </location>
</feature>
<evidence type="ECO:0000259" key="5">
    <source>
        <dbReference type="PROSITE" id="PS50977"/>
    </source>
</evidence>
<dbReference type="PROSITE" id="PS50977">
    <property type="entry name" value="HTH_TETR_2"/>
    <property type="match status" value="1"/>
</dbReference>